<protein>
    <submittedName>
        <fullName evidence="1">Uncharacterized protein</fullName>
    </submittedName>
</protein>
<evidence type="ECO:0000313" key="1">
    <source>
        <dbReference type="EMBL" id="CAB4153490.1"/>
    </source>
</evidence>
<reference evidence="1" key="1">
    <citation type="submission" date="2020-04" db="EMBL/GenBank/DDBJ databases">
        <authorList>
            <person name="Chiriac C."/>
            <person name="Salcher M."/>
            <person name="Ghai R."/>
            <person name="Kavagutti S V."/>
        </authorList>
    </citation>
    <scope>NUCLEOTIDE SEQUENCE</scope>
</reference>
<organism evidence="1">
    <name type="scientific">uncultured Caudovirales phage</name>
    <dbReference type="NCBI Taxonomy" id="2100421"/>
    <lineage>
        <taxon>Viruses</taxon>
        <taxon>Duplodnaviria</taxon>
        <taxon>Heunggongvirae</taxon>
        <taxon>Uroviricota</taxon>
        <taxon>Caudoviricetes</taxon>
        <taxon>Peduoviridae</taxon>
        <taxon>Maltschvirus</taxon>
        <taxon>Maltschvirus maltsch</taxon>
    </lineage>
</organism>
<proteinExistence type="predicted"/>
<dbReference type="EMBL" id="LR796603">
    <property type="protein sequence ID" value="CAB4153490.1"/>
    <property type="molecule type" value="Genomic_DNA"/>
</dbReference>
<gene>
    <name evidence="1" type="ORF">UFOVP639_4</name>
</gene>
<sequence>MTNINVGTVPDDGTGNVLRDAFIITNSNFSTISGEVEALGLGLNFSISQLDTRVGILETTSAAQAIDINSVNSSIAAINSLILNQNIAINSLNLIVASQSAAIAELYEIIGNL</sequence>
<name>A0A6J5N8S1_9CAUD</name>
<accession>A0A6J5N8S1</accession>